<reference evidence="2 3" key="1">
    <citation type="submission" date="2018-10" db="EMBL/GenBank/DDBJ databases">
        <title>Relationship between Morphology and Antimicrobial Activity in Streptomyces.</title>
        <authorList>
            <person name="Kang H.J."/>
            <person name="Kim S.B."/>
        </authorList>
    </citation>
    <scope>NUCLEOTIDE SEQUENCE [LARGE SCALE GENOMIC DNA]</scope>
    <source>
        <strain evidence="2 3">BH38</strain>
    </source>
</reference>
<sequence length="144" mass="15707">MGGTETEDLYRKAGLEVHGRYGGAEGPTVEEAFRVVVNIETEPSMKISRRTGDAAEAVGRMWLHRALERGLFGSEGEFLVAGGLTDGWIRVRITPATDISRLIQNDGNIQLLARSVGGDKISAIDVEGDYFWLVDEPYPNQAIG</sequence>
<organism evidence="2 3">
    <name type="scientific">Streptomyces hundungensis</name>
    <dbReference type="NCBI Taxonomy" id="1077946"/>
    <lineage>
        <taxon>Bacteria</taxon>
        <taxon>Bacillati</taxon>
        <taxon>Actinomycetota</taxon>
        <taxon>Actinomycetes</taxon>
        <taxon>Kitasatosporales</taxon>
        <taxon>Streptomycetaceae</taxon>
        <taxon>Streptomyces</taxon>
    </lineage>
</organism>
<dbReference type="OrthoDB" id="4222133at2"/>
<evidence type="ECO:0000313" key="2">
    <source>
        <dbReference type="EMBL" id="AYG81083.1"/>
    </source>
</evidence>
<dbReference type="InterPro" id="IPR001357">
    <property type="entry name" value="BRCT_dom"/>
</dbReference>
<dbReference type="Proteomes" id="UP000271554">
    <property type="component" value="Chromosome"/>
</dbReference>
<dbReference type="KEGG" id="shun:DWB77_03221"/>
<dbReference type="PROSITE" id="PS50172">
    <property type="entry name" value="BRCT"/>
    <property type="match status" value="1"/>
</dbReference>
<accession>A0A387HFL7</accession>
<dbReference type="RefSeq" id="WP_120721904.1">
    <property type="nucleotide sequence ID" value="NZ_CP032698.1"/>
</dbReference>
<feature type="domain" description="BRCT" evidence="1">
    <location>
        <begin position="1"/>
        <end position="80"/>
    </location>
</feature>
<dbReference type="AlphaFoldDB" id="A0A387HFL7"/>
<keyword evidence="3" id="KW-1185">Reference proteome</keyword>
<proteinExistence type="predicted"/>
<evidence type="ECO:0000259" key="1">
    <source>
        <dbReference type="PROSITE" id="PS50172"/>
    </source>
</evidence>
<dbReference type="EMBL" id="CP032698">
    <property type="protein sequence ID" value="AYG81083.1"/>
    <property type="molecule type" value="Genomic_DNA"/>
</dbReference>
<evidence type="ECO:0000313" key="3">
    <source>
        <dbReference type="Proteomes" id="UP000271554"/>
    </source>
</evidence>
<protein>
    <recommendedName>
        <fullName evidence="1">BRCT domain-containing protein</fullName>
    </recommendedName>
</protein>
<gene>
    <name evidence="2" type="ORF">DWB77_03221</name>
</gene>
<name>A0A387HFL7_9ACTN</name>